<dbReference type="STRING" id="436907.A7TRM4"/>
<evidence type="ECO:0000256" key="3">
    <source>
        <dbReference type="ARBA" id="ARBA00022448"/>
    </source>
</evidence>
<keyword evidence="3" id="KW-0813">Transport</keyword>
<keyword evidence="7" id="KW-0175">Coiled coil</keyword>
<dbReference type="eggNOG" id="KOG2910">
    <property type="taxonomic scope" value="Eukaryota"/>
</dbReference>
<keyword evidence="6" id="KW-0472">Membrane</keyword>
<evidence type="ECO:0000313" key="8">
    <source>
        <dbReference type="EMBL" id="EDO15076.1"/>
    </source>
</evidence>
<evidence type="ECO:0000256" key="5">
    <source>
        <dbReference type="ARBA" id="ARBA00022927"/>
    </source>
</evidence>
<dbReference type="GO" id="GO:0032511">
    <property type="term" value="P:late endosome to vacuole transport via multivesicular body sorting pathway"/>
    <property type="evidence" value="ECO:0007669"/>
    <property type="project" value="TreeGrafter"/>
</dbReference>
<dbReference type="GO" id="GO:0005829">
    <property type="term" value="C:cytosol"/>
    <property type="evidence" value="ECO:0007669"/>
    <property type="project" value="EnsemblFungi"/>
</dbReference>
<gene>
    <name evidence="8" type="ORF">Kpol_431p3</name>
</gene>
<dbReference type="Gene3D" id="6.10.250.1710">
    <property type="match status" value="1"/>
</dbReference>
<dbReference type="GO" id="GO:0000815">
    <property type="term" value="C:ESCRT III complex"/>
    <property type="evidence" value="ECO:0007669"/>
    <property type="project" value="EnsemblFungi"/>
</dbReference>
<protein>
    <recommendedName>
        <fullName evidence="10">Vacuolar protein sorting-associated protein 20</fullName>
    </recommendedName>
</protein>
<keyword evidence="9" id="KW-1185">Reference proteome</keyword>
<feature type="coiled-coil region" evidence="7">
    <location>
        <begin position="76"/>
        <end position="133"/>
    </location>
</feature>
<evidence type="ECO:0000256" key="4">
    <source>
        <dbReference type="ARBA" id="ARBA00022753"/>
    </source>
</evidence>
<dbReference type="OrthoDB" id="441172at2759"/>
<reference evidence="8 9" key="1">
    <citation type="journal article" date="2007" name="Proc. Natl. Acad. Sci. U.S.A.">
        <title>Independent sorting-out of thousands of duplicated gene pairs in two yeast species descended from a whole-genome duplication.</title>
        <authorList>
            <person name="Scannell D.R."/>
            <person name="Frank A.C."/>
            <person name="Conant G.C."/>
            <person name="Byrne K.P."/>
            <person name="Woolfit M."/>
            <person name="Wolfe K.H."/>
        </authorList>
    </citation>
    <scope>NUCLEOTIDE SEQUENCE [LARGE SCALE GENOMIC DNA]</scope>
    <source>
        <strain evidence="9">ATCC 22028 / DSM 70294 / BCRC 21397 / CBS 2163 / NBRC 10782 / NRRL Y-8283 / UCD 57-17</strain>
    </source>
</reference>
<evidence type="ECO:0000313" key="9">
    <source>
        <dbReference type="Proteomes" id="UP000000267"/>
    </source>
</evidence>
<dbReference type="AlphaFoldDB" id="A7TRM4"/>
<dbReference type="PhylomeDB" id="A7TRM4"/>
<sequence length="218" mass="24988">MGQRGSKVQVTGTDRAILQLKVSKDEIHKYTKKTELLINNERSRLKEMIKNNPKTYKNNASVRFLLKRIHYQEDLLQKASDQLINLENMVSNIEFKLVERRFVEGLKSGNEILKKLNKELANADELMDDVQEQIAYQNEINDILSRSIVGVENFEDEIDRELDDLEQEIIGKPISIDNMPSTEGLPKLEQEIPEEQKIPGETKITEGANRGKVALLAD</sequence>
<dbReference type="PANTHER" id="PTHR22761:SF5">
    <property type="entry name" value="CHARGED MULTIVESICULAR BODY PROTEIN 6"/>
    <property type="match status" value="1"/>
</dbReference>
<dbReference type="KEGG" id="vpo:Kpol_431p3"/>
<dbReference type="GO" id="GO:0007031">
    <property type="term" value="P:peroxisome organization"/>
    <property type="evidence" value="ECO:0007669"/>
    <property type="project" value="EnsemblFungi"/>
</dbReference>
<dbReference type="RefSeq" id="XP_001642934.1">
    <property type="nucleotide sequence ID" value="XM_001642884.1"/>
</dbReference>
<dbReference type="Pfam" id="PF03357">
    <property type="entry name" value="Snf7"/>
    <property type="match status" value="1"/>
</dbReference>
<dbReference type="EMBL" id="DS480483">
    <property type="protein sequence ID" value="EDO15076.1"/>
    <property type="molecule type" value="Genomic_DNA"/>
</dbReference>
<evidence type="ECO:0000256" key="7">
    <source>
        <dbReference type="SAM" id="Coils"/>
    </source>
</evidence>
<name>A7TRM4_VANPO</name>
<comment type="similarity">
    <text evidence="2">Belongs to the SNF7 family.</text>
</comment>
<evidence type="ECO:0000256" key="6">
    <source>
        <dbReference type="ARBA" id="ARBA00023136"/>
    </source>
</evidence>
<dbReference type="OMA" id="RAKQPAM"/>
<dbReference type="GO" id="GO:0043162">
    <property type="term" value="P:ubiquitin-dependent protein catabolic process via the multivesicular body sorting pathway"/>
    <property type="evidence" value="ECO:0007669"/>
    <property type="project" value="EnsemblFungi"/>
</dbReference>
<dbReference type="GO" id="GO:0005783">
    <property type="term" value="C:endoplasmic reticulum"/>
    <property type="evidence" value="ECO:0007669"/>
    <property type="project" value="EnsemblFungi"/>
</dbReference>
<organism evidence="9">
    <name type="scientific">Vanderwaltozyma polyspora (strain ATCC 22028 / DSM 70294 / BCRC 21397 / CBS 2163 / NBRC 10782 / NRRL Y-8283 / UCD 57-17)</name>
    <name type="common">Kluyveromyces polysporus</name>
    <dbReference type="NCBI Taxonomy" id="436907"/>
    <lineage>
        <taxon>Eukaryota</taxon>
        <taxon>Fungi</taxon>
        <taxon>Dikarya</taxon>
        <taxon>Ascomycota</taxon>
        <taxon>Saccharomycotina</taxon>
        <taxon>Saccharomycetes</taxon>
        <taxon>Saccharomycetales</taxon>
        <taxon>Saccharomycetaceae</taxon>
        <taxon>Vanderwaltozyma</taxon>
    </lineage>
</organism>
<dbReference type="InParanoid" id="A7TRM4"/>
<dbReference type="FunCoup" id="A7TRM4">
    <property type="interactions" value="556"/>
</dbReference>
<dbReference type="Proteomes" id="UP000000267">
    <property type="component" value="Unassembled WGS sequence"/>
</dbReference>
<dbReference type="GO" id="GO:1904669">
    <property type="term" value="P:ATP export"/>
    <property type="evidence" value="ECO:0007669"/>
    <property type="project" value="EnsemblFungi"/>
</dbReference>
<dbReference type="PANTHER" id="PTHR22761">
    <property type="entry name" value="CHARGED MULTIVESICULAR BODY PROTEIN"/>
    <property type="match status" value="1"/>
</dbReference>
<keyword evidence="5" id="KW-0653">Protein transport</keyword>
<dbReference type="InterPro" id="IPR005024">
    <property type="entry name" value="Snf7_fam"/>
</dbReference>
<dbReference type="GO" id="GO:0070676">
    <property type="term" value="P:intralumenal vesicle formation"/>
    <property type="evidence" value="ECO:0007669"/>
    <property type="project" value="EnsemblFungi"/>
</dbReference>
<dbReference type="GeneID" id="5543119"/>
<evidence type="ECO:0000256" key="1">
    <source>
        <dbReference type="ARBA" id="ARBA00004608"/>
    </source>
</evidence>
<comment type="subcellular location">
    <subcellularLocation>
        <location evidence="1">Endosome membrane</location>
    </subcellularLocation>
</comment>
<evidence type="ECO:0008006" key="10">
    <source>
        <dbReference type="Google" id="ProtNLM"/>
    </source>
</evidence>
<keyword evidence="4" id="KW-0967">Endosome</keyword>
<dbReference type="HOGENOM" id="CLU_086201_2_0_1"/>
<accession>A7TRM4</accession>
<proteinExistence type="inferred from homology"/>
<dbReference type="GO" id="GO:0015031">
    <property type="term" value="P:protein transport"/>
    <property type="evidence" value="ECO:0007669"/>
    <property type="project" value="UniProtKB-KW"/>
</dbReference>
<evidence type="ECO:0000256" key="2">
    <source>
        <dbReference type="ARBA" id="ARBA00006190"/>
    </source>
</evidence>
<dbReference type="GO" id="GO:0005771">
    <property type="term" value="C:multivesicular body"/>
    <property type="evidence" value="ECO:0007669"/>
    <property type="project" value="TreeGrafter"/>
</dbReference>